<feature type="domain" description="HTH myb-type" evidence="9">
    <location>
        <begin position="90"/>
        <end position="141"/>
    </location>
</feature>
<evidence type="ECO:0000259" key="9">
    <source>
        <dbReference type="PROSITE" id="PS51294"/>
    </source>
</evidence>
<dbReference type="FunFam" id="1.10.10.60:FF:000016">
    <property type="entry name" value="Transcriptional activator Myb isoform A"/>
    <property type="match status" value="1"/>
</dbReference>
<dbReference type="PROSITE" id="PS51294">
    <property type="entry name" value="HTH_MYB"/>
    <property type="match status" value="3"/>
</dbReference>
<keyword evidence="2" id="KW-0677">Repeat</keyword>
<dbReference type="InterPro" id="IPR017930">
    <property type="entry name" value="Myb_dom"/>
</dbReference>
<dbReference type="FunFam" id="1.10.10.60:FF:000010">
    <property type="entry name" value="Transcriptional activator Myb isoform A"/>
    <property type="match status" value="1"/>
</dbReference>
<keyword evidence="6" id="KW-0539">Nucleus</keyword>
<dbReference type="InterPro" id="IPR001005">
    <property type="entry name" value="SANT/Myb"/>
</dbReference>
<feature type="domain" description="Myb-like" evidence="8">
    <location>
        <begin position="142"/>
        <end position="193"/>
    </location>
</feature>
<dbReference type="InterPro" id="IPR009057">
    <property type="entry name" value="Homeodomain-like_sf"/>
</dbReference>
<dbReference type="GO" id="GO:0000981">
    <property type="term" value="F:DNA-binding transcription factor activity, RNA polymerase II-specific"/>
    <property type="evidence" value="ECO:0007669"/>
    <property type="project" value="TreeGrafter"/>
</dbReference>
<dbReference type="Proteomes" id="UP001295684">
    <property type="component" value="Unassembled WGS sequence"/>
</dbReference>
<evidence type="ECO:0000256" key="5">
    <source>
        <dbReference type="ARBA" id="ARBA00023163"/>
    </source>
</evidence>
<dbReference type="Gene3D" id="1.10.10.60">
    <property type="entry name" value="Homeodomain-like"/>
    <property type="match status" value="3"/>
</dbReference>
<dbReference type="InterPro" id="IPR050560">
    <property type="entry name" value="MYB_TF"/>
</dbReference>
<proteinExistence type="predicted"/>
<dbReference type="PANTHER" id="PTHR45614">
    <property type="entry name" value="MYB PROTEIN-RELATED"/>
    <property type="match status" value="1"/>
</dbReference>
<keyword evidence="11" id="KW-1185">Reference proteome</keyword>
<feature type="domain" description="Myb-like" evidence="8">
    <location>
        <begin position="90"/>
        <end position="141"/>
    </location>
</feature>
<dbReference type="SUPFAM" id="SSF46689">
    <property type="entry name" value="Homeodomain-like"/>
    <property type="match status" value="2"/>
</dbReference>
<dbReference type="GO" id="GO:0000978">
    <property type="term" value="F:RNA polymerase II cis-regulatory region sequence-specific DNA binding"/>
    <property type="evidence" value="ECO:0007669"/>
    <property type="project" value="TreeGrafter"/>
</dbReference>
<organism evidence="10 11">
    <name type="scientific">Euplotes crassus</name>
    <dbReference type="NCBI Taxonomy" id="5936"/>
    <lineage>
        <taxon>Eukaryota</taxon>
        <taxon>Sar</taxon>
        <taxon>Alveolata</taxon>
        <taxon>Ciliophora</taxon>
        <taxon>Intramacronucleata</taxon>
        <taxon>Spirotrichea</taxon>
        <taxon>Hypotrichia</taxon>
        <taxon>Euplotida</taxon>
        <taxon>Euplotidae</taxon>
        <taxon>Moneuplotes</taxon>
    </lineage>
</organism>
<reference evidence="10" key="1">
    <citation type="submission" date="2023-07" db="EMBL/GenBank/DDBJ databases">
        <authorList>
            <consortium name="AG Swart"/>
            <person name="Singh M."/>
            <person name="Singh A."/>
            <person name="Seah K."/>
            <person name="Emmerich C."/>
        </authorList>
    </citation>
    <scope>NUCLEOTIDE SEQUENCE</scope>
    <source>
        <strain evidence="10">DP1</strain>
    </source>
</reference>
<keyword evidence="4" id="KW-0238">DNA-binding</keyword>
<evidence type="ECO:0000256" key="7">
    <source>
        <dbReference type="SAM" id="MobiDB-lite"/>
    </source>
</evidence>
<comment type="caution">
    <text evidence="10">The sequence shown here is derived from an EMBL/GenBank/DDBJ whole genome shotgun (WGS) entry which is preliminary data.</text>
</comment>
<evidence type="ECO:0000256" key="2">
    <source>
        <dbReference type="ARBA" id="ARBA00022737"/>
    </source>
</evidence>
<feature type="domain" description="Myb-like" evidence="8">
    <location>
        <begin position="194"/>
        <end position="244"/>
    </location>
</feature>
<feature type="domain" description="HTH myb-type" evidence="9">
    <location>
        <begin position="142"/>
        <end position="197"/>
    </location>
</feature>
<feature type="region of interest" description="Disordered" evidence="7">
    <location>
        <begin position="1"/>
        <end position="55"/>
    </location>
</feature>
<dbReference type="PANTHER" id="PTHR45614:SF25">
    <property type="entry name" value="MYB PROTEIN"/>
    <property type="match status" value="1"/>
</dbReference>
<evidence type="ECO:0000313" key="10">
    <source>
        <dbReference type="EMBL" id="CAI2387328.1"/>
    </source>
</evidence>
<protein>
    <submittedName>
        <fullName evidence="10">Uncharacterized protein</fullName>
    </submittedName>
</protein>
<evidence type="ECO:0000259" key="8">
    <source>
        <dbReference type="PROSITE" id="PS50090"/>
    </source>
</evidence>
<dbReference type="SMART" id="SM00717">
    <property type="entry name" value="SANT"/>
    <property type="match status" value="3"/>
</dbReference>
<dbReference type="Pfam" id="PF00249">
    <property type="entry name" value="Myb_DNA-binding"/>
    <property type="match status" value="1"/>
</dbReference>
<keyword evidence="5" id="KW-0804">Transcription</keyword>
<comment type="subcellular location">
    <subcellularLocation>
        <location evidence="1">Nucleus</location>
    </subcellularLocation>
</comment>
<evidence type="ECO:0000256" key="4">
    <source>
        <dbReference type="ARBA" id="ARBA00023125"/>
    </source>
</evidence>
<gene>
    <name evidence="10" type="ORF">ECRASSUSDP1_LOCUS28958</name>
</gene>
<feature type="domain" description="HTH myb-type" evidence="9">
    <location>
        <begin position="201"/>
        <end position="248"/>
    </location>
</feature>
<feature type="compositionally biased region" description="Basic and acidic residues" evidence="7">
    <location>
        <begin position="427"/>
        <end position="445"/>
    </location>
</feature>
<evidence type="ECO:0000313" key="11">
    <source>
        <dbReference type="Proteomes" id="UP001295684"/>
    </source>
</evidence>
<evidence type="ECO:0000256" key="3">
    <source>
        <dbReference type="ARBA" id="ARBA00023015"/>
    </source>
</evidence>
<feature type="region of interest" description="Disordered" evidence="7">
    <location>
        <begin position="426"/>
        <end position="460"/>
    </location>
</feature>
<name>A0AAD1Y8X1_EUPCR</name>
<dbReference type="AlphaFoldDB" id="A0AAD1Y8X1"/>
<evidence type="ECO:0000256" key="1">
    <source>
        <dbReference type="ARBA" id="ARBA00004123"/>
    </source>
</evidence>
<dbReference type="PROSITE" id="PS50090">
    <property type="entry name" value="MYB_LIKE"/>
    <property type="match status" value="3"/>
</dbReference>
<dbReference type="Pfam" id="PF13921">
    <property type="entry name" value="Myb_DNA-bind_6"/>
    <property type="match status" value="1"/>
</dbReference>
<sequence>MKPCNSSSKMERQPETPKRRRNVEKNSPQSSKSSAESTAAMFSGKKRDRSSSTITPKKKYMSVVNWENRQFMAASARSRLDFDNCGAGEQPKTKKKYWTEEEDQKLRGLVAQFGAKNWKRIAQCFGNRSDVQCLHRWQKVLNPELVKGPWTKQEDDTVISLVRKYGAKNWSFIASKLNGRIGKQCRERWHNHLNPDIKNDKWTEEEDRIILEAQQKYGNRWAEISKILPGRTDNAIKNHFNSTLKRKLINQFKMSDSSITKRDLKADLKEYAEMREEHNTDMILIKTYPEGGNSHKQPNNLNVNAICIKVVGDETRDLQFRETFEKSEYTPKEESKYPLEDVCETRPCMVLHNPSYEKLSSFNSNTHKGVDLFSSVSLFTEISSLHGNQKYSGKKPGSEILKDSPSKQKVDYKVCHSLMSALWKQSPKKETEKLYKKHNLERPSEDQEEGGLELVLSHMP</sequence>
<keyword evidence="3" id="KW-0805">Transcription regulation</keyword>
<dbReference type="CDD" id="cd00167">
    <property type="entry name" value="SANT"/>
    <property type="match status" value="3"/>
</dbReference>
<dbReference type="GO" id="GO:0005634">
    <property type="term" value="C:nucleus"/>
    <property type="evidence" value="ECO:0007669"/>
    <property type="project" value="UniProtKB-SubCell"/>
</dbReference>
<accession>A0AAD1Y8X1</accession>
<evidence type="ECO:0000256" key="6">
    <source>
        <dbReference type="ARBA" id="ARBA00023242"/>
    </source>
</evidence>
<dbReference type="EMBL" id="CAMPGE010029843">
    <property type="protein sequence ID" value="CAI2387328.1"/>
    <property type="molecule type" value="Genomic_DNA"/>
</dbReference>
<feature type="compositionally biased region" description="Polar residues" evidence="7">
    <location>
        <begin position="25"/>
        <end position="37"/>
    </location>
</feature>